<dbReference type="Pfam" id="PF04101">
    <property type="entry name" value="Glyco_tran_28_C"/>
    <property type="match status" value="1"/>
</dbReference>
<dbReference type="OrthoDB" id="9788924at2"/>
<evidence type="ECO:0000259" key="3">
    <source>
        <dbReference type="Pfam" id="PF04101"/>
    </source>
</evidence>
<evidence type="ECO:0000313" key="4">
    <source>
        <dbReference type="EMBL" id="SEA44047.1"/>
    </source>
</evidence>
<feature type="binding site" evidence="2">
    <location>
        <position position="169"/>
    </location>
    <ligand>
        <name>substrate</name>
    </ligand>
</feature>
<proteinExistence type="predicted"/>
<organism evidence="4 5">
    <name type="scientific">Alkalimonas amylolytica</name>
    <dbReference type="NCBI Taxonomy" id="152573"/>
    <lineage>
        <taxon>Bacteria</taxon>
        <taxon>Pseudomonadati</taxon>
        <taxon>Pseudomonadota</taxon>
        <taxon>Gammaproteobacteria</taxon>
        <taxon>Alkalimonas</taxon>
    </lineage>
</organism>
<dbReference type="STRING" id="152573.SAMN04488051_103212"/>
<feature type="binding site" evidence="2">
    <location>
        <position position="268"/>
    </location>
    <ligand>
        <name>substrate</name>
    </ligand>
</feature>
<keyword evidence="4" id="KW-0378">Hydrolase</keyword>
<dbReference type="Gene3D" id="3.40.50.2000">
    <property type="entry name" value="Glycogen Phosphorylase B"/>
    <property type="match status" value="1"/>
</dbReference>
<evidence type="ECO:0000313" key="5">
    <source>
        <dbReference type="Proteomes" id="UP000198773"/>
    </source>
</evidence>
<evidence type="ECO:0000256" key="2">
    <source>
        <dbReference type="PIRSR" id="PIRSR620023-2"/>
    </source>
</evidence>
<sequence length="352" mass="39068">MKICIRTDSSNRIGSGHLMRCLTLAKALRQQGAEIHFFCRPHPGHSISLVEDAGFQLLALPLHGASNQLSGYQEWLGCTEAEDAIDCLQHLHAPVDWLIVDHYGLAADFCHAMRTRCQRILVIDDLANRQHDCDLLLDQNLLPNYQQRYDPWLDPETPRLLGPRYALLRDEFYQSEAVQREPGRLLVFFGGSDPFGLTRKAVDAILQLGLAPLHADIVIGQSHPEREQLQHLCDSSTRLQLHVQCTTMASLMRQAQLMLGAGGSTHWERCICALPALVVTVADNQVATTEYLHTLGACHCLGSADQQTTAGFRDALHSWLQQPEQLKLMGQQAASLVSLSGGPRAVIKHLLS</sequence>
<dbReference type="InterPro" id="IPR007235">
    <property type="entry name" value="Glyco_trans_28_C"/>
</dbReference>
<keyword evidence="5" id="KW-1185">Reference proteome</keyword>
<feature type="active site" description="Proton acceptor" evidence="1">
    <location>
        <position position="17"/>
    </location>
</feature>
<reference evidence="4 5" key="1">
    <citation type="submission" date="2016-10" db="EMBL/GenBank/DDBJ databases">
        <authorList>
            <person name="de Groot N.N."/>
        </authorList>
    </citation>
    <scope>NUCLEOTIDE SEQUENCE [LARGE SCALE GENOMIC DNA]</scope>
    <source>
        <strain evidence="4 5">CGMCC 1.3430</strain>
    </source>
</reference>
<dbReference type="PANTHER" id="PTHR21015">
    <property type="entry name" value="UDP-N-ACETYLGLUCOSAMINE--N-ACETYLMURAMYL-(PENTAPEPTIDE) PYROPHOSPHORYL-UNDECAPRENOL N-ACETYLGLUCOSAMINE TRANSFERASE 1"/>
    <property type="match status" value="1"/>
</dbReference>
<accession>A0A1H4B7H0</accession>
<dbReference type="RefSeq" id="WP_091341459.1">
    <property type="nucleotide sequence ID" value="NZ_FNRM01000003.1"/>
</dbReference>
<gene>
    <name evidence="4" type="ORF">SAMN04488051_103212</name>
</gene>
<feature type="domain" description="Glycosyl transferase family 28 C-terminal" evidence="3">
    <location>
        <begin position="186"/>
        <end position="332"/>
    </location>
</feature>
<dbReference type="PANTHER" id="PTHR21015:SF28">
    <property type="entry name" value="SLL1722 PROTEIN"/>
    <property type="match status" value="1"/>
</dbReference>
<dbReference type="Proteomes" id="UP000198773">
    <property type="component" value="Unassembled WGS sequence"/>
</dbReference>
<dbReference type="AlphaFoldDB" id="A0A1H4B7H0"/>
<protein>
    <submittedName>
        <fullName evidence="4">UDP-2,4-diacetamido-2,4,6-trideoxy-beta-L-altropyranose hydrolase</fullName>
    </submittedName>
</protein>
<dbReference type="Gene3D" id="3.40.50.11190">
    <property type="match status" value="1"/>
</dbReference>
<name>A0A1H4B7H0_ALKAM</name>
<dbReference type="GO" id="GO:0016787">
    <property type="term" value="F:hydrolase activity"/>
    <property type="evidence" value="ECO:0007669"/>
    <property type="project" value="UniProtKB-KW"/>
</dbReference>
<dbReference type="EMBL" id="FNRM01000003">
    <property type="protein sequence ID" value="SEA44047.1"/>
    <property type="molecule type" value="Genomic_DNA"/>
</dbReference>
<dbReference type="InterPro" id="IPR020023">
    <property type="entry name" value="PseG"/>
</dbReference>
<evidence type="ECO:0000256" key="1">
    <source>
        <dbReference type="PIRSR" id="PIRSR620023-1"/>
    </source>
</evidence>
<dbReference type="NCBIfam" id="TIGR03590">
    <property type="entry name" value="PseG"/>
    <property type="match status" value="1"/>
</dbReference>
<dbReference type="GO" id="GO:0016758">
    <property type="term" value="F:hexosyltransferase activity"/>
    <property type="evidence" value="ECO:0007669"/>
    <property type="project" value="InterPro"/>
</dbReference>
<dbReference type="SUPFAM" id="SSF53756">
    <property type="entry name" value="UDP-Glycosyltransferase/glycogen phosphorylase"/>
    <property type="match status" value="1"/>
</dbReference>